<evidence type="ECO:0000313" key="2">
    <source>
        <dbReference type="Proteomes" id="UP000254131"/>
    </source>
</evidence>
<evidence type="ECO:0000313" key="1">
    <source>
        <dbReference type="EMBL" id="SUX04677.1"/>
    </source>
</evidence>
<dbReference type="EMBL" id="UFVB01000002">
    <property type="protein sequence ID" value="SUX04677.1"/>
    <property type="molecule type" value="Genomic_DNA"/>
</dbReference>
<name>A0AAX2M382_CAMJU</name>
<dbReference type="Proteomes" id="UP000254131">
    <property type="component" value="Unassembled WGS sequence"/>
</dbReference>
<dbReference type="AlphaFoldDB" id="A0AAX2M382"/>
<dbReference type="RefSeq" id="WP_016818156.1">
    <property type="nucleotide sequence ID" value="NZ_BDRZ01000024.1"/>
</dbReference>
<gene>
    <name evidence="1" type="ORF">NCTC13105_01990</name>
</gene>
<organism evidence="1 2">
    <name type="scientific">Campylobacter jejuni</name>
    <dbReference type="NCBI Taxonomy" id="197"/>
    <lineage>
        <taxon>Bacteria</taxon>
        <taxon>Pseudomonadati</taxon>
        <taxon>Campylobacterota</taxon>
        <taxon>Epsilonproteobacteria</taxon>
        <taxon>Campylobacterales</taxon>
        <taxon>Campylobacteraceae</taxon>
        <taxon>Campylobacter</taxon>
    </lineage>
</organism>
<reference evidence="1 2" key="1">
    <citation type="submission" date="2018-06" db="EMBL/GenBank/DDBJ databases">
        <authorList>
            <consortium name="Pathogen Informatics"/>
            <person name="Doyle S."/>
        </authorList>
    </citation>
    <scope>NUCLEOTIDE SEQUENCE [LARGE SCALE GENOMIC DNA]</scope>
    <source>
        <strain evidence="1 2">NCTC13105</strain>
    </source>
</reference>
<comment type="caution">
    <text evidence="1">The sequence shown here is derived from an EMBL/GenBank/DDBJ whole genome shotgun (WGS) entry which is preliminary data.</text>
</comment>
<protein>
    <submittedName>
        <fullName evidence="1">Nucleobase:cation symporter</fullName>
    </submittedName>
</protein>
<accession>A0AAX2M382</accession>
<proteinExistence type="predicted"/>
<sequence length="67" mass="7889">MNIDKENFNNSIMNNINSLLDMVKIFESKGMKKNSKILNIYLVELMEKTLLKDYLAEEYENAKSKIK</sequence>